<evidence type="ECO:0000313" key="1">
    <source>
        <dbReference type="EMBL" id="OXC74288.1"/>
    </source>
</evidence>
<dbReference type="AlphaFoldDB" id="A0A226WUL6"/>
<gene>
    <name evidence="1" type="ORF">BSU04_32555</name>
</gene>
<reference evidence="2" key="1">
    <citation type="submission" date="2017-01" db="EMBL/GenBank/DDBJ databases">
        <title>Genome Analysis of Deinococcus marmoris KOPRI26562.</title>
        <authorList>
            <person name="Kim J.H."/>
            <person name="Oh H.-M."/>
        </authorList>
    </citation>
    <scope>NUCLEOTIDE SEQUENCE [LARGE SCALE GENOMIC DNA]</scope>
    <source>
        <strain evidence="2">PAMC 26633</strain>
    </source>
</reference>
<sequence length="89" mass="9954">MVASEQTLRVLVEKWLGAVSAGHLHVCSIHRIRAGRRRCVCIEVERASSSLSCAFSSFTLFFFRHDDGAWHIYPPEAVRPAMNLGRLAA</sequence>
<accession>A0A226WUL6</accession>
<protein>
    <submittedName>
        <fullName evidence="1">Uncharacterized protein</fullName>
    </submittedName>
</protein>
<name>A0A226WUL6_CABSO</name>
<dbReference type="EMBL" id="MTHB01000223">
    <property type="protein sequence ID" value="OXC74288.1"/>
    <property type="molecule type" value="Genomic_DNA"/>
</dbReference>
<comment type="caution">
    <text evidence="1">The sequence shown here is derived from an EMBL/GenBank/DDBJ whole genome shotgun (WGS) entry which is preliminary data.</text>
</comment>
<evidence type="ECO:0000313" key="2">
    <source>
        <dbReference type="Proteomes" id="UP000214720"/>
    </source>
</evidence>
<organism evidence="1 2">
    <name type="scientific">Caballeronia sordidicola</name>
    <name type="common">Burkholderia sordidicola</name>
    <dbReference type="NCBI Taxonomy" id="196367"/>
    <lineage>
        <taxon>Bacteria</taxon>
        <taxon>Pseudomonadati</taxon>
        <taxon>Pseudomonadota</taxon>
        <taxon>Betaproteobacteria</taxon>
        <taxon>Burkholderiales</taxon>
        <taxon>Burkholderiaceae</taxon>
        <taxon>Caballeronia</taxon>
    </lineage>
</organism>
<dbReference type="Proteomes" id="UP000214720">
    <property type="component" value="Unassembled WGS sequence"/>
</dbReference>
<proteinExistence type="predicted"/>
<dbReference type="OrthoDB" id="8926609at2"/>